<evidence type="ECO:0000313" key="3">
    <source>
        <dbReference type="EMBL" id="RNF05016.1"/>
    </source>
</evidence>
<sequence length="898" mass="98484">MLTPQVTDGECREELRTAIFRVRLLLALHGLTDADDHDGQESTVPAGPMPLSSLRESTACFYSNALRSVDLEDGSSEKCQLDGNKVLGHTRDTHSEGMEEEEREKFVVTQALPLPPLRWLFPTLQQRLEAVEKRRSRRQKRAGRIPKRGWFRSNPVAAAAAVVCGDIDDSNDDHQEENSSHHARTSISSTLTLTGDHSDRSSSQDTYSVSHASTDDVYIHKLAHEHGSPLNTSSTVHRRWGSASITAGGTRANFLSSPSLPQSAVPAFVGACSESTAITAQMEFDRIGTGKEAPYTSYLFSPEARIVDLSTLLVATDKRHETDKHKAAADACRGDGCTRVRFSPEGDCYIVGTERGKLWFVQVTANPGGVITTTAGAPLLLQGHSGAVTDIAFDDVGTCFASAGADACVILWSQRMPTKVRRINTDGVVPVAVRFMPKNNNYIIVSLPQQHLLCLYNTSTGFSVTRKGQLIRVQATALAVEPCTDPFLFLGDANGAITVWRCRVSSVDGVACPSVVTVDAKEARQRRRPDNISQSSLLQASYSFKSTAPPPSLLRSVAMAAGSSAVRAHSKNERRRELVATSIMEGQPQFEKIAGCIVEKGTPVASLVASSMNHQQFHCLLRAQHTGQEIPERSTVKKWAAAALGGGWPLNKVKKLSTQTDAKISSRTAYAMMLLASFTQDRLVILSVQPSKSTPREYKLIPMLSMTGTCRIRQMSVGTSFCVDNMRCPTISCTCEEGFVYIVACTPARPFVLKEETTKRSCPTASRPVQWSVMATLPVPCGGIPRSLAWSPDMGLLVAVTEEGMLYEWRRVHLHHDEFWRSGEEPYRDDDDSTGVPRTLDEAEEWRICLHRERERQMRRYRAHGGTDESGDSSLGGLNDWWKGSGDSMSQSWGQSPP</sequence>
<dbReference type="PANTHER" id="PTHR45333">
    <property type="entry name" value="MEMBRANE PROTEIN-RELATED"/>
    <property type="match status" value="1"/>
</dbReference>
<name>A0A3R7L0C0_TRYRA</name>
<feature type="region of interest" description="Disordered" evidence="2">
    <location>
        <begin position="861"/>
        <end position="898"/>
    </location>
</feature>
<reference evidence="3 4" key="1">
    <citation type="journal article" date="2018" name="BMC Genomics">
        <title>Genomic comparison of Trypanosoma conorhini and Trypanosoma rangeli to Trypanosoma cruzi strains of high and low virulence.</title>
        <authorList>
            <person name="Bradwell K.R."/>
            <person name="Koparde V.N."/>
            <person name="Matveyev A.V."/>
            <person name="Serrano M.G."/>
            <person name="Alves J.M."/>
            <person name="Parikh H."/>
            <person name="Huang B."/>
            <person name="Lee V."/>
            <person name="Espinosa-Alvarez O."/>
            <person name="Ortiz P.A."/>
            <person name="Costa-Martins A.G."/>
            <person name="Teixeira M.M."/>
            <person name="Buck G.A."/>
        </authorList>
    </citation>
    <scope>NUCLEOTIDE SEQUENCE [LARGE SCALE GENOMIC DNA]</scope>
    <source>
        <strain evidence="3 4">AM80</strain>
    </source>
</reference>
<dbReference type="EMBL" id="MKGL01000146">
    <property type="protein sequence ID" value="RNF05016.1"/>
    <property type="molecule type" value="Genomic_DNA"/>
</dbReference>
<dbReference type="SUPFAM" id="SSF50978">
    <property type="entry name" value="WD40 repeat-like"/>
    <property type="match status" value="1"/>
</dbReference>
<organism evidence="3 4">
    <name type="scientific">Trypanosoma rangeli</name>
    <dbReference type="NCBI Taxonomy" id="5698"/>
    <lineage>
        <taxon>Eukaryota</taxon>
        <taxon>Discoba</taxon>
        <taxon>Euglenozoa</taxon>
        <taxon>Kinetoplastea</taxon>
        <taxon>Metakinetoplastina</taxon>
        <taxon>Trypanosomatida</taxon>
        <taxon>Trypanosomatidae</taxon>
        <taxon>Trypanosoma</taxon>
        <taxon>Herpetosoma</taxon>
    </lineage>
</organism>
<dbReference type="Proteomes" id="UP000283634">
    <property type="component" value="Unassembled WGS sequence"/>
</dbReference>
<evidence type="ECO:0000313" key="4">
    <source>
        <dbReference type="Proteomes" id="UP000283634"/>
    </source>
</evidence>
<dbReference type="Gene3D" id="2.130.10.10">
    <property type="entry name" value="YVTN repeat-like/Quinoprotein amine dehydrogenase"/>
    <property type="match status" value="1"/>
</dbReference>
<gene>
    <name evidence="3" type="ORF">TraAM80_04785</name>
</gene>
<comment type="caution">
    <text evidence="3">The sequence shown here is derived from an EMBL/GenBank/DDBJ whole genome shotgun (WGS) entry which is preliminary data.</text>
</comment>
<dbReference type="InterPro" id="IPR001680">
    <property type="entry name" value="WD40_rpt"/>
</dbReference>
<dbReference type="RefSeq" id="XP_029238431.1">
    <property type="nucleotide sequence ID" value="XM_029381698.1"/>
</dbReference>
<dbReference type="PANTHER" id="PTHR45333:SF1">
    <property type="entry name" value="CHROMOSOME UNDETERMINED SCAFFOLD_625, WHOLE GENOME SHOTGUN SEQUENCE"/>
    <property type="match status" value="1"/>
</dbReference>
<accession>A0A3R7L0C0</accession>
<dbReference type="AlphaFoldDB" id="A0A3R7L0C0"/>
<evidence type="ECO:0000256" key="2">
    <source>
        <dbReference type="SAM" id="MobiDB-lite"/>
    </source>
</evidence>
<feature type="compositionally biased region" description="Polar residues" evidence="2">
    <location>
        <begin position="185"/>
        <end position="195"/>
    </location>
</feature>
<protein>
    <submittedName>
        <fullName evidence="3">Uncharacterized protein</fullName>
    </submittedName>
</protein>
<proteinExistence type="predicted"/>
<feature type="region of interest" description="Disordered" evidence="2">
    <location>
        <begin position="167"/>
        <end position="207"/>
    </location>
</feature>
<feature type="repeat" description="WD" evidence="1">
    <location>
        <begin position="381"/>
        <end position="422"/>
    </location>
</feature>
<dbReference type="InterPro" id="IPR015943">
    <property type="entry name" value="WD40/YVTN_repeat-like_dom_sf"/>
</dbReference>
<dbReference type="PROSITE" id="PS50082">
    <property type="entry name" value="WD_REPEATS_2"/>
    <property type="match status" value="1"/>
</dbReference>
<dbReference type="PROSITE" id="PS50294">
    <property type="entry name" value="WD_REPEATS_REGION"/>
    <property type="match status" value="1"/>
</dbReference>
<evidence type="ECO:0000256" key="1">
    <source>
        <dbReference type="PROSITE-ProRule" id="PRU00221"/>
    </source>
</evidence>
<dbReference type="VEuPathDB" id="TriTrypDB:TRSC58_01861"/>
<feature type="compositionally biased region" description="Polar residues" evidence="2">
    <location>
        <begin position="887"/>
        <end position="898"/>
    </location>
</feature>
<keyword evidence="1" id="KW-0853">WD repeat</keyword>
<dbReference type="OMA" id="ICLHRER"/>
<dbReference type="GeneID" id="40328718"/>
<keyword evidence="4" id="KW-1185">Reference proteome</keyword>
<dbReference type="OrthoDB" id="4869960at2759"/>
<dbReference type="Pfam" id="PF00400">
    <property type="entry name" value="WD40"/>
    <property type="match status" value="1"/>
</dbReference>
<dbReference type="InterPro" id="IPR036322">
    <property type="entry name" value="WD40_repeat_dom_sf"/>
</dbReference>
<dbReference type="SMART" id="SM00320">
    <property type="entry name" value="WD40"/>
    <property type="match status" value="3"/>
</dbReference>